<protein>
    <recommendedName>
        <fullName evidence="5">AMP-binding enzyme C-terminal domain-containing protein</fullName>
    </recommendedName>
</protein>
<dbReference type="InterPro" id="IPR045851">
    <property type="entry name" value="AMP-bd_C_sf"/>
</dbReference>
<dbReference type="Gene3D" id="3.30.300.30">
    <property type="match status" value="1"/>
</dbReference>
<evidence type="ECO:0000256" key="1">
    <source>
        <dbReference type="ARBA" id="ARBA00006432"/>
    </source>
</evidence>
<dbReference type="EMBL" id="PDLN01000021">
    <property type="protein sequence ID" value="RDW58424.1"/>
    <property type="molecule type" value="Genomic_DNA"/>
</dbReference>
<dbReference type="Gene3D" id="2.30.38.10">
    <property type="entry name" value="Luciferase, Domain 3"/>
    <property type="match status" value="1"/>
</dbReference>
<sequence>MFFKFPERDTTGSVGRLTSGAMIKLIGDMGNIITIENTPSEAWTCSPQVMASYCKNTAATSDMIQDGRLCAGGICDVSSGKYGWQVAPAELEAVLLSHSKIMDAAVVGVKMVDNEMPRAFVVRMPTVGDADGEGGLGEAEVRVFIGERLAKYKSLNGGIVFLDAIPKNANVQDKRVHQTSACTTSEHYTLFSL</sequence>
<dbReference type="SUPFAM" id="SSF56801">
    <property type="entry name" value="Acetyl-CoA synthetase-like"/>
    <property type="match status" value="1"/>
</dbReference>
<gene>
    <name evidence="6" type="ORF">BP5796_12354</name>
</gene>
<keyword evidence="7" id="KW-1185">Reference proteome</keyword>
<dbReference type="InterPro" id="IPR025110">
    <property type="entry name" value="AMP-bd_C"/>
</dbReference>
<dbReference type="PANTHER" id="PTHR24096:SF317">
    <property type="entry name" value="ADENYLATE-FORMING ENZYME AFEA"/>
    <property type="match status" value="1"/>
</dbReference>
<evidence type="ECO:0000259" key="5">
    <source>
        <dbReference type="Pfam" id="PF13193"/>
    </source>
</evidence>
<evidence type="ECO:0000256" key="4">
    <source>
        <dbReference type="ARBA" id="ARBA00022840"/>
    </source>
</evidence>
<dbReference type="PANTHER" id="PTHR24096">
    <property type="entry name" value="LONG-CHAIN-FATTY-ACID--COA LIGASE"/>
    <property type="match status" value="1"/>
</dbReference>
<feature type="domain" description="AMP-binding enzyme C-terminal" evidence="5">
    <location>
        <begin position="90"/>
        <end position="170"/>
    </location>
</feature>
<accession>A0A3D8QAD3</accession>
<comment type="caution">
    <text evidence="6">The sequence shown here is derived from an EMBL/GenBank/DDBJ whole genome shotgun (WGS) entry which is preliminary data.</text>
</comment>
<dbReference type="OrthoDB" id="2150604at2759"/>
<evidence type="ECO:0000256" key="3">
    <source>
        <dbReference type="ARBA" id="ARBA00022741"/>
    </source>
</evidence>
<keyword evidence="4" id="KW-0067">ATP-binding</keyword>
<name>A0A3D8QAD3_9HELO</name>
<dbReference type="GO" id="GO:0019748">
    <property type="term" value="P:secondary metabolic process"/>
    <property type="evidence" value="ECO:0007669"/>
    <property type="project" value="TreeGrafter"/>
</dbReference>
<reference evidence="6 7" key="1">
    <citation type="journal article" date="2018" name="IMA Fungus">
        <title>IMA Genome-F 9: Draft genome sequence of Annulohypoxylon stygium, Aspergillus mulundensis, Berkeleyomyces basicola (syn. Thielaviopsis basicola), Ceratocystis smalleyi, two Cercospora beticola strains, Coleophoma cylindrospora, Fusarium fracticaudum, Phialophora cf. hyalina, and Morchella septimelata.</title>
        <authorList>
            <person name="Wingfield B.D."/>
            <person name="Bills G.F."/>
            <person name="Dong Y."/>
            <person name="Huang W."/>
            <person name="Nel W.J."/>
            <person name="Swalarsk-Parry B.S."/>
            <person name="Vaghefi N."/>
            <person name="Wilken P.M."/>
            <person name="An Z."/>
            <person name="de Beer Z.W."/>
            <person name="De Vos L."/>
            <person name="Chen L."/>
            <person name="Duong T.A."/>
            <person name="Gao Y."/>
            <person name="Hammerbacher A."/>
            <person name="Kikkert J.R."/>
            <person name="Li Y."/>
            <person name="Li H."/>
            <person name="Li K."/>
            <person name="Li Q."/>
            <person name="Liu X."/>
            <person name="Ma X."/>
            <person name="Naidoo K."/>
            <person name="Pethybridge S.J."/>
            <person name="Sun J."/>
            <person name="Steenkamp E.T."/>
            <person name="van der Nest M.A."/>
            <person name="van Wyk S."/>
            <person name="Wingfield M.J."/>
            <person name="Xiong C."/>
            <person name="Yue Q."/>
            <person name="Zhang X."/>
        </authorList>
    </citation>
    <scope>NUCLEOTIDE SEQUENCE [LARGE SCALE GENOMIC DNA]</scope>
    <source>
        <strain evidence="6 7">BP5796</strain>
    </source>
</reference>
<evidence type="ECO:0000313" key="6">
    <source>
        <dbReference type="EMBL" id="RDW58424.1"/>
    </source>
</evidence>
<dbReference type="Proteomes" id="UP000256328">
    <property type="component" value="Unassembled WGS sequence"/>
</dbReference>
<keyword evidence="3" id="KW-0547">Nucleotide-binding</keyword>
<proteinExistence type="inferred from homology"/>
<keyword evidence="2" id="KW-0436">Ligase</keyword>
<evidence type="ECO:0000256" key="2">
    <source>
        <dbReference type="ARBA" id="ARBA00022598"/>
    </source>
</evidence>
<organism evidence="6 7">
    <name type="scientific">Coleophoma crateriformis</name>
    <dbReference type="NCBI Taxonomy" id="565419"/>
    <lineage>
        <taxon>Eukaryota</taxon>
        <taxon>Fungi</taxon>
        <taxon>Dikarya</taxon>
        <taxon>Ascomycota</taxon>
        <taxon>Pezizomycotina</taxon>
        <taxon>Leotiomycetes</taxon>
        <taxon>Helotiales</taxon>
        <taxon>Dermateaceae</taxon>
        <taxon>Coleophoma</taxon>
    </lineage>
</organism>
<dbReference type="Pfam" id="PF13193">
    <property type="entry name" value="AMP-binding_C"/>
    <property type="match status" value="1"/>
</dbReference>
<dbReference type="GO" id="GO:0005524">
    <property type="term" value="F:ATP binding"/>
    <property type="evidence" value="ECO:0007669"/>
    <property type="project" value="UniProtKB-KW"/>
</dbReference>
<evidence type="ECO:0000313" key="7">
    <source>
        <dbReference type="Proteomes" id="UP000256328"/>
    </source>
</evidence>
<dbReference type="GO" id="GO:0016405">
    <property type="term" value="F:CoA-ligase activity"/>
    <property type="evidence" value="ECO:0007669"/>
    <property type="project" value="TreeGrafter"/>
</dbReference>
<comment type="similarity">
    <text evidence="1">Belongs to the ATP-dependent AMP-binding enzyme family.</text>
</comment>
<dbReference type="AlphaFoldDB" id="A0A3D8QAD3"/>